<reference evidence="1 2" key="1">
    <citation type="submission" date="2019-05" db="EMBL/GenBank/DDBJ databases">
        <title>Another draft genome of Portunus trituberculatus and its Hox gene families provides insights of decapod evolution.</title>
        <authorList>
            <person name="Jeong J.-H."/>
            <person name="Song I."/>
            <person name="Kim S."/>
            <person name="Choi T."/>
            <person name="Kim D."/>
            <person name="Ryu S."/>
            <person name="Kim W."/>
        </authorList>
    </citation>
    <scope>NUCLEOTIDE SEQUENCE [LARGE SCALE GENOMIC DNA]</scope>
    <source>
        <tissue evidence="1">Muscle</tissue>
    </source>
</reference>
<protein>
    <submittedName>
        <fullName evidence="1">Uncharacterized protein</fullName>
    </submittedName>
</protein>
<dbReference type="EMBL" id="VSRR010081880">
    <property type="protein sequence ID" value="MPC89696.1"/>
    <property type="molecule type" value="Genomic_DNA"/>
</dbReference>
<sequence>MRKIVIKQGRRVSLCSYQGALDTAGRWSCQVSPSEWENILVTPKYTELVAKLRVEKEARYFHSPSDSRNRAWSSNMRRENS</sequence>
<organism evidence="1 2">
    <name type="scientific">Portunus trituberculatus</name>
    <name type="common">Swimming crab</name>
    <name type="synonym">Neptunus trituberculatus</name>
    <dbReference type="NCBI Taxonomy" id="210409"/>
    <lineage>
        <taxon>Eukaryota</taxon>
        <taxon>Metazoa</taxon>
        <taxon>Ecdysozoa</taxon>
        <taxon>Arthropoda</taxon>
        <taxon>Crustacea</taxon>
        <taxon>Multicrustacea</taxon>
        <taxon>Malacostraca</taxon>
        <taxon>Eumalacostraca</taxon>
        <taxon>Eucarida</taxon>
        <taxon>Decapoda</taxon>
        <taxon>Pleocyemata</taxon>
        <taxon>Brachyura</taxon>
        <taxon>Eubrachyura</taxon>
        <taxon>Portunoidea</taxon>
        <taxon>Portunidae</taxon>
        <taxon>Portuninae</taxon>
        <taxon>Portunus</taxon>
    </lineage>
</organism>
<evidence type="ECO:0000313" key="1">
    <source>
        <dbReference type="EMBL" id="MPC89696.1"/>
    </source>
</evidence>
<keyword evidence="2" id="KW-1185">Reference proteome</keyword>
<dbReference type="Proteomes" id="UP000324222">
    <property type="component" value="Unassembled WGS sequence"/>
</dbReference>
<accession>A0A5B7J6U2</accession>
<dbReference type="AlphaFoldDB" id="A0A5B7J6U2"/>
<proteinExistence type="predicted"/>
<name>A0A5B7J6U2_PORTR</name>
<comment type="caution">
    <text evidence="1">The sequence shown here is derived from an EMBL/GenBank/DDBJ whole genome shotgun (WGS) entry which is preliminary data.</text>
</comment>
<gene>
    <name evidence="1" type="ORF">E2C01_084653</name>
</gene>
<evidence type="ECO:0000313" key="2">
    <source>
        <dbReference type="Proteomes" id="UP000324222"/>
    </source>
</evidence>